<feature type="signal peptide" evidence="1">
    <location>
        <begin position="1"/>
        <end position="23"/>
    </location>
</feature>
<keyword evidence="1" id="KW-0732">Signal</keyword>
<protein>
    <recommendedName>
        <fullName evidence="6">DUF2796 domain-containing protein</fullName>
    </recommendedName>
</protein>
<evidence type="ECO:0000256" key="1">
    <source>
        <dbReference type="SAM" id="SignalP"/>
    </source>
</evidence>
<evidence type="ECO:0008006" key="6">
    <source>
        <dbReference type="Google" id="ProtNLM"/>
    </source>
</evidence>
<sequence>MSYWFFVFNTLWVLLLSSPTVTANDEHSEHHEHHESGQAHVHGTAELFVVLEGNQLSIQLHSPAVNLLGFEGHAETTEQQSLLNDVRQSLANTKTLFQFENDLCQLKNHSADFTSVTKKNDHEEHSEHSDIESHYLFHCEQTDKLYSLTTQLTNRFPAIHSLQVQWIVKGRQGAITLDNSQHQVFFR</sequence>
<dbReference type="Proteomes" id="UP000439591">
    <property type="component" value="Unassembled WGS sequence"/>
</dbReference>
<dbReference type="AlphaFoldDB" id="A0A5S9NJE5"/>
<evidence type="ECO:0000313" key="4">
    <source>
        <dbReference type="Proteomes" id="UP000435877"/>
    </source>
</evidence>
<accession>A0A5S9NJE5</accession>
<dbReference type="EMBL" id="CACSIK010000001">
    <property type="protein sequence ID" value="CAA0089997.1"/>
    <property type="molecule type" value="Genomic_DNA"/>
</dbReference>
<dbReference type="Pfam" id="PF10986">
    <property type="entry name" value="ZrgA"/>
    <property type="match status" value="1"/>
</dbReference>
<evidence type="ECO:0000313" key="3">
    <source>
        <dbReference type="EMBL" id="CAA0097197.1"/>
    </source>
</evidence>
<organism evidence="2 4">
    <name type="scientific">Zhongshania aliphaticivorans</name>
    <dbReference type="NCBI Taxonomy" id="1470434"/>
    <lineage>
        <taxon>Bacteria</taxon>
        <taxon>Pseudomonadati</taxon>
        <taxon>Pseudomonadota</taxon>
        <taxon>Gammaproteobacteria</taxon>
        <taxon>Cellvibrionales</taxon>
        <taxon>Spongiibacteraceae</taxon>
        <taxon>Zhongshania</taxon>
    </lineage>
</organism>
<gene>
    <name evidence="2" type="ORF">IHBHHGIJ_01909</name>
    <name evidence="3" type="ORF">KFEGEMFD_01511</name>
</gene>
<dbReference type="Proteomes" id="UP000435877">
    <property type="component" value="Unassembled WGS sequence"/>
</dbReference>
<proteinExistence type="predicted"/>
<name>A0A5S9NJE5_9GAMM</name>
<evidence type="ECO:0000313" key="2">
    <source>
        <dbReference type="EMBL" id="CAA0089997.1"/>
    </source>
</evidence>
<dbReference type="RefSeq" id="WP_159268515.1">
    <property type="nucleotide sequence ID" value="NZ_CACSIK010000001.1"/>
</dbReference>
<dbReference type="EMBL" id="CACSIM010000002">
    <property type="protein sequence ID" value="CAA0097197.1"/>
    <property type="molecule type" value="Genomic_DNA"/>
</dbReference>
<keyword evidence="4" id="KW-1185">Reference proteome</keyword>
<feature type="chain" id="PRO_5036372870" description="DUF2796 domain-containing protein" evidence="1">
    <location>
        <begin position="24"/>
        <end position="187"/>
    </location>
</feature>
<reference evidence="4 5" key="1">
    <citation type="submission" date="2019-11" db="EMBL/GenBank/DDBJ databases">
        <authorList>
            <person name="Holert J."/>
        </authorList>
    </citation>
    <scope>NUCLEOTIDE SEQUENCE [LARGE SCALE GENOMIC DNA]</scope>
    <source>
        <strain evidence="3">BC3_2A</strain>
        <strain evidence="2">SB11_1A</strain>
    </source>
</reference>
<evidence type="ECO:0000313" key="5">
    <source>
        <dbReference type="Proteomes" id="UP000439591"/>
    </source>
</evidence>
<dbReference type="OrthoDB" id="7346546at2"/>
<dbReference type="InterPro" id="IPR021253">
    <property type="entry name" value="ZrgA-like"/>
</dbReference>